<keyword evidence="3" id="KW-1185">Reference proteome</keyword>
<feature type="compositionally biased region" description="Polar residues" evidence="1">
    <location>
        <begin position="1"/>
        <end position="12"/>
    </location>
</feature>
<protein>
    <submittedName>
        <fullName evidence="2">Uncharacterized protein</fullName>
    </submittedName>
</protein>
<sequence>MANKNTGYNANNPEPPGLKDSAKNRRDEKGALHAAVEYIERK</sequence>
<organism evidence="2 3">
    <name type="scientific">Sporolituus thermophilus DSM 23256</name>
    <dbReference type="NCBI Taxonomy" id="1123285"/>
    <lineage>
        <taxon>Bacteria</taxon>
        <taxon>Bacillati</taxon>
        <taxon>Bacillota</taxon>
        <taxon>Negativicutes</taxon>
        <taxon>Selenomonadales</taxon>
        <taxon>Sporomusaceae</taxon>
        <taxon>Sporolituus</taxon>
    </lineage>
</organism>
<feature type="region of interest" description="Disordered" evidence="1">
    <location>
        <begin position="1"/>
        <end position="30"/>
    </location>
</feature>
<evidence type="ECO:0000256" key="1">
    <source>
        <dbReference type="SAM" id="MobiDB-lite"/>
    </source>
</evidence>
<proteinExistence type="predicted"/>
<dbReference type="Proteomes" id="UP000243333">
    <property type="component" value="Unassembled WGS sequence"/>
</dbReference>
<gene>
    <name evidence="2" type="ORF">SAMN05660235_02406</name>
</gene>
<name>A0A1G7N3L3_9FIRM</name>
<evidence type="ECO:0000313" key="2">
    <source>
        <dbReference type="EMBL" id="SDF68531.1"/>
    </source>
</evidence>
<dbReference type="RefSeq" id="WP_281240891.1">
    <property type="nucleotide sequence ID" value="NZ_FNBU01000021.1"/>
</dbReference>
<reference evidence="3" key="1">
    <citation type="submission" date="2016-10" db="EMBL/GenBank/DDBJ databases">
        <authorList>
            <person name="Varghese N."/>
            <person name="Submissions S."/>
        </authorList>
    </citation>
    <scope>NUCLEOTIDE SEQUENCE [LARGE SCALE GENOMIC DNA]</scope>
    <source>
        <strain evidence="3">DSM 23256</strain>
    </source>
</reference>
<dbReference type="EMBL" id="FNBU01000021">
    <property type="protein sequence ID" value="SDF68531.1"/>
    <property type="molecule type" value="Genomic_DNA"/>
</dbReference>
<dbReference type="AlphaFoldDB" id="A0A1G7N3L3"/>
<evidence type="ECO:0000313" key="3">
    <source>
        <dbReference type="Proteomes" id="UP000243333"/>
    </source>
</evidence>
<feature type="compositionally biased region" description="Basic and acidic residues" evidence="1">
    <location>
        <begin position="20"/>
        <end position="30"/>
    </location>
</feature>
<accession>A0A1G7N3L3</accession>
<dbReference type="STRING" id="1123285.SAMN05660235_02406"/>